<dbReference type="Pfam" id="PF24764">
    <property type="entry name" value="rva_4"/>
    <property type="match status" value="1"/>
</dbReference>
<name>A0AAN0JQ24_AMPQE</name>
<dbReference type="AlphaFoldDB" id="A0AAN0JQ24"/>
<dbReference type="KEGG" id="aqu:109587344"/>
<proteinExistence type="predicted"/>
<evidence type="ECO:0000259" key="1">
    <source>
        <dbReference type="Pfam" id="PF24764"/>
    </source>
</evidence>
<keyword evidence="3" id="KW-1185">Reference proteome</keyword>
<dbReference type="PANTHER" id="PTHR46791">
    <property type="entry name" value="EXPRESSED PROTEIN"/>
    <property type="match status" value="1"/>
</dbReference>
<protein>
    <recommendedName>
        <fullName evidence="1">Integrase core domain-containing protein</fullName>
    </recommendedName>
</protein>
<organism evidence="2 3">
    <name type="scientific">Amphimedon queenslandica</name>
    <name type="common">Sponge</name>
    <dbReference type="NCBI Taxonomy" id="400682"/>
    <lineage>
        <taxon>Eukaryota</taxon>
        <taxon>Metazoa</taxon>
        <taxon>Porifera</taxon>
        <taxon>Demospongiae</taxon>
        <taxon>Heteroscleromorpha</taxon>
        <taxon>Haplosclerida</taxon>
        <taxon>Niphatidae</taxon>
        <taxon>Amphimedon</taxon>
    </lineage>
</organism>
<reference evidence="2" key="2">
    <citation type="submission" date="2024-06" db="UniProtKB">
        <authorList>
            <consortium name="EnsemblMetazoa"/>
        </authorList>
    </citation>
    <scope>IDENTIFICATION</scope>
</reference>
<accession>A0AAN0JQ24</accession>
<feature type="domain" description="Integrase core" evidence="1">
    <location>
        <begin position="54"/>
        <end position="221"/>
    </location>
</feature>
<evidence type="ECO:0000313" key="2">
    <source>
        <dbReference type="EnsemblMetazoa" id="XP_019859145.1"/>
    </source>
</evidence>
<dbReference type="InterPro" id="IPR058913">
    <property type="entry name" value="Integrase_dom_put"/>
</dbReference>
<dbReference type="PANTHER" id="PTHR46791:SF5">
    <property type="entry name" value="CLR5 DOMAIN-CONTAINING PROTEIN-RELATED"/>
    <property type="match status" value="1"/>
</dbReference>
<dbReference type="RefSeq" id="XP_019859145.1">
    <property type="nucleotide sequence ID" value="XM_020003586.1"/>
</dbReference>
<reference evidence="3" key="1">
    <citation type="journal article" date="2010" name="Nature">
        <title>The Amphimedon queenslandica genome and the evolution of animal complexity.</title>
        <authorList>
            <person name="Srivastava M."/>
            <person name="Simakov O."/>
            <person name="Chapman J."/>
            <person name="Fahey B."/>
            <person name="Gauthier M.E."/>
            <person name="Mitros T."/>
            <person name="Richards G.S."/>
            <person name="Conaco C."/>
            <person name="Dacre M."/>
            <person name="Hellsten U."/>
            <person name="Larroux C."/>
            <person name="Putnam N.H."/>
            <person name="Stanke M."/>
            <person name="Adamska M."/>
            <person name="Darling A."/>
            <person name="Degnan S.M."/>
            <person name="Oakley T.H."/>
            <person name="Plachetzki D.C."/>
            <person name="Zhai Y."/>
            <person name="Adamski M."/>
            <person name="Calcino A."/>
            <person name="Cummins S.F."/>
            <person name="Goodstein D.M."/>
            <person name="Harris C."/>
            <person name="Jackson D.J."/>
            <person name="Leys S.P."/>
            <person name="Shu S."/>
            <person name="Woodcroft B.J."/>
            <person name="Vervoort M."/>
            <person name="Kosik K.S."/>
            <person name="Manning G."/>
            <person name="Degnan B.M."/>
            <person name="Rokhsar D.S."/>
        </authorList>
    </citation>
    <scope>NUCLEOTIDE SEQUENCE [LARGE SCALE GENOMIC DNA]</scope>
</reference>
<dbReference type="GeneID" id="109587344"/>
<dbReference type="EnsemblMetazoa" id="XM_020003586.1">
    <property type="protein sequence ID" value="XP_019859145.1"/>
    <property type="gene ID" value="LOC109587344"/>
</dbReference>
<dbReference type="Proteomes" id="UP000007879">
    <property type="component" value="Unassembled WGS sequence"/>
</dbReference>
<evidence type="ECO:0000313" key="3">
    <source>
        <dbReference type="Proteomes" id="UP000007879"/>
    </source>
</evidence>
<sequence>MTGFLASQSFRCSQIRVGESLKCVHPNYHVQRQRSTARQMNPVPYYASYFGEKLHIDQNEKLAMFGLTHVCAIDGFSGRIVGFSLMPQKNNIVVYEQLYKSVINNYGLWDQIRVDCGREWYLMLFINQMFAHLRTSTTKEPHLQSSSKLNHTIERIWVEVNSRVNYPIKQALMDLVESDLINTEDPIHKYCISWFIIQVASIGTSIFVNSWNEHPIPGHKNGIIRRGVPNVLMKQSSNAKRINPNLLPSSSQAVRIYTSSGGVLTEPYQFGIDPIAHSVEKKSIRHMSFTQKFPSFDNIFHEIVNGNSSPFKNALIFFIDITKRLSLS</sequence>